<dbReference type="Proteomes" id="UP001628179">
    <property type="component" value="Unassembled WGS sequence"/>
</dbReference>
<protein>
    <submittedName>
        <fullName evidence="3">G domain-containing protein</fullName>
    </submittedName>
</protein>
<feature type="domain" description="G" evidence="2">
    <location>
        <begin position="30"/>
        <end position="87"/>
    </location>
</feature>
<evidence type="ECO:0000259" key="2">
    <source>
        <dbReference type="Pfam" id="PF01926"/>
    </source>
</evidence>
<dbReference type="Pfam" id="PF01926">
    <property type="entry name" value="MMR_HSR1"/>
    <property type="match status" value="1"/>
</dbReference>
<reference evidence="3 4" key="1">
    <citation type="submission" date="2024-09" db="EMBL/GenBank/DDBJ databases">
        <title>Itraconazole resistance in Madurella fahalii resulting from another homologue of gene encoding cytochrome P450 14-alpha sterol demethylase (CYP51).</title>
        <authorList>
            <person name="Yoshioka I."/>
            <person name="Fahal A.H."/>
            <person name="Kaneko S."/>
            <person name="Yaguchi T."/>
        </authorList>
    </citation>
    <scope>NUCLEOTIDE SEQUENCE [LARGE SCALE GENOMIC DNA]</scope>
    <source>
        <strain evidence="3 4">IFM 68171</strain>
    </source>
</reference>
<dbReference type="EMBL" id="BAAFSV010000002">
    <property type="protein sequence ID" value="GAB1313685.1"/>
    <property type="molecule type" value="Genomic_DNA"/>
</dbReference>
<organism evidence="3 4">
    <name type="scientific">Madurella fahalii</name>
    <dbReference type="NCBI Taxonomy" id="1157608"/>
    <lineage>
        <taxon>Eukaryota</taxon>
        <taxon>Fungi</taxon>
        <taxon>Dikarya</taxon>
        <taxon>Ascomycota</taxon>
        <taxon>Pezizomycotina</taxon>
        <taxon>Sordariomycetes</taxon>
        <taxon>Sordariomycetidae</taxon>
        <taxon>Sordariales</taxon>
        <taxon>Sordariales incertae sedis</taxon>
        <taxon>Madurella</taxon>
    </lineage>
</organism>
<dbReference type="Gene3D" id="3.40.50.300">
    <property type="entry name" value="P-loop containing nucleotide triphosphate hydrolases"/>
    <property type="match status" value="1"/>
</dbReference>
<gene>
    <name evidence="3" type="ORF">MFIFM68171_03895</name>
</gene>
<sequence>MYIRVQFASMDYDRYSSRRTRDNEVQDVYIAVMGVTGAGKSSFITTCSGKPVKIGHGLESCTSDVEEISFMYNRYVRVHLIDTPGFDDTNRAGIRLSGIIYLHKISDVRMTGSTRRNLVMFKKLCGENAFQSVVLATSMWSRVSESEGQERERELVGTDTFWGLMCKKGSRVFRYLNTRQSWLALLDYILSLNREITLEIQDEIVNQGHEIDETAAAHELNAEIIRERNKHIAELAAAKEEMYQAMTDRDEELQLFYKDQINDLHDKIRNAAAEQQKLTQTLEEVDRRKEEEFRVFREQIMRESEQERERHTRERQEYREKMARQEETILRQQQAEERRMREYRASRMEMERSRRDFKRVVDEQRLQHEVRMREIDENHRRAMADLQERLERKPKRSFWRRLGSAVTDVVGVLLGKY</sequence>
<dbReference type="SUPFAM" id="SSF52540">
    <property type="entry name" value="P-loop containing nucleoside triphosphate hydrolases"/>
    <property type="match status" value="1"/>
</dbReference>
<dbReference type="InterPro" id="IPR027417">
    <property type="entry name" value="P-loop_NTPase"/>
</dbReference>
<comment type="caution">
    <text evidence="3">The sequence shown here is derived from an EMBL/GenBank/DDBJ whole genome shotgun (WGS) entry which is preliminary data.</text>
</comment>
<keyword evidence="4" id="KW-1185">Reference proteome</keyword>
<dbReference type="RefSeq" id="XP_070915416.1">
    <property type="nucleotide sequence ID" value="XM_071059315.1"/>
</dbReference>
<dbReference type="InterPro" id="IPR006073">
    <property type="entry name" value="GTP-bd"/>
</dbReference>
<evidence type="ECO:0000256" key="1">
    <source>
        <dbReference type="SAM" id="Coils"/>
    </source>
</evidence>
<dbReference type="GeneID" id="98174638"/>
<evidence type="ECO:0000313" key="3">
    <source>
        <dbReference type="EMBL" id="GAB1313685.1"/>
    </source>
</evidence>
<dbReference type="CDD" id="cd00882">
    <property type="entry name" value="Ras_like_GTPase"/>
    <property type="match status" value="1"/>
</dbReference>
<keyword evidence="1" id="KW-0175">Coiled coil</keyword>
<name>A0ABQ0G7F5_9PEZI</name>
<accession>A0ABQ0G7F5</accession>
<feature type="coiled-coil region" evidence="1">
    <location>
        <begin position="221"/>
        <end position="335"/>
    </location>
</feature>
<evidence type="ECO:0000313" key="4">
    <source>
        <dbReference type="Proteomes" id="UP001628179"/>
    </source>
</evidence>
<proteinExistence type="predicted"/>